<dbReference type="RefSeq" id="WP_377727410.1">
    <property type="nucleotide sequence ID" value="NZ_JBHSEW010000013.1"/>
</dbReference>
<dbReference type="InterPro" id="IPR019647">
    <property type="entry name" value="PhoP_reg_network_YrbL"/>
</dbReference>
<keyword evidence="2" id="KW-1185">Reference proteome</keyword>
<organism evidence="1 2">
    <name type="scientific">Comamonas nitrativorans</name>
    <dbReference type="NCBI Taxonomy" id="108437"/>
    <lineage>
        <taxon>Bacteria</taxon>
        <taxon>Pseudomonadati</taxon>
        <taxon>Pseudomonadota</taxon>
        <taxon>Betaproteobacteria</taxon>
        <taxon>Burkholderiales</taxon>
        <taxon>Comamonadaceae</taxon>
        <taxon>Comamonas</taxon>
    </lineage>
</organism>
<sequence>MPPCGMPENITSSSSCCAGCIAVQDSRIKAGRTMVLEIKNLRKIGNGTIKDIYQHPVHAGQIIKTVQPAIVASDGGFARHGWLKRNLHQGIYRQFRREIIQYLQLCKTHYGTGQFTFPVETPCGLVATDHGLGLVTEKITGPDGQGWTLEALARDTPLQSRHYEALERFFDDCVRLHIVFGEVNIAGLMYTESRSEQPEFVLVDGIGEKLLIPIRAMSARINGHYVRKVQRRIMAQVAQLQVERGFLS</sequence>
<evidence type="ECO:0000313" key="2">
    <source>
        <dbReference type="Proteomes" id="UP001595967"/>
    </source>
</evidence>
<dbReference type="EMBL" id="JBHSEW010000013">
    <property type="protein sequence ID" value="MFC4623250.1"/>
    <property type="molecule type" value="Genomic_DNA"/>
</dbReference>
<dbReference type="Pfam" id="PF10707">
    <property type="entry name" value="YrbL-PhoP_reg"/>
    <property type="match status" value="1"/>
</dbReference>
<reference evidence="2" key="1">
    <citation type="journal article" date="2019" name="Int. J. Syst. Evol. Microbiol.">
        <title>The Global Catalogue of Microorganisms (GCM) 10K type strain sequencing project: providing services to taxonomists for standard genome sequencing and annotation.</title>
        <authorList>
            <consortium name="The Broad Institute Genomics Platform"/>
            <consortium name="The Broad Institute Genome Sequencing Center for Infectious Disease"/>
            <person name="Wu L."/>
            <person name="Ma J."/>
        </authorList>
    </citation>
    <scope>NUCLEOTIDE SEQUENCE [LARGE SCALE GENOMIC DNA]</scope>
    <source>
        <strain evidence="2">JCM 11650</strain>
    </source>
</reference>
<gene>
    <name evidence="1" type="ORF">ACFO3A_13650</name>
</gene>
<name>A0ABV9H165_9BURK</name>
<accession>A0ABV9H165</accession>
<dbReference type="Proteomes" id="UP001595967">
    <property type="component" value="Unassembled WGS sequence"/>
</dbReference>
<comment type="caution">
    <text evidence="1">The sequence shown here is derived from an EMBL/GenBank/DDBJ whole genome shotgun (WGS) entry which is preliminary data.</text>
</comment>
<evidence type="ECO:0000313" key="1">
    <source>
        <dbReference type="EMBL" id="MFC4623250.1"/>
    </source>
</evidence>
<proteinExistence type="predicted"/>
<protein>
    <submittedName>
        <fullName evidence="1">YrbL family protein</fullName>
    </submittedName>
</protein>